<evidence type="ECO:0000256" key="1">
    <source>
        <dbReference type="SAM" id="MobiDB-lite"/>
    </source>
</evidence>
<organism evidence="2 3">
    <name type="scientific">Hibiscus sabdariffa</name>
    <name type="common">roselle</name>
    <dbReference type="NCBI Taxonomy" id="183260"/>
    <lineage>
        <taxon>Eukaryota</taxon>
        <taxon>Viridiplantae</taxon>
        <taxon>Streptophyta</taxon>
        <taxon>Embryophyta</taxon>
        <taxon>Tracheophyta</taxon>
        <taxon>Spermatophyta</taxon>
        <taxon>Magnoliopsida</taxon>
        <taxon>eudicotyledons</taxon>
        <taxon>Gunneridae</taxon>
        <taxon>Pentapetalae</taxon>
        <taxon>rosids</taxon>
        <taxon>malvids</taxon>
        <taxon>Malvales</taxon>
        <taxon>Malvaceae</taxon>
        <taxon>Malvoideae</taxon>
        <taxon>Hibiscus</taxon>
    </lineage>
</organism>
<evidence type="ECO:0000313" key="3">
    <source>
        <dbReference type="Proteomes" id="UP001472677"/>
    </source>
</evidence>
<name>A0ABR2CUU2_9ROSI</name>
<accession>A0ABR2CUU2</accession>
<feature type="compositionally biased region" description="Polar residues" evidence="1">
    <location>
        <begin position="1"/>
        <end position="12"/>
    </location>
</feature>
<dbReference type="Proteomes" id="UP001472677">
    <property type="component" value="Unassembled WGS sequence"/>
</dbReference>
<sequence>MTQENSIPSQAQDPPASVSVHSVSTQSALSQSSFSVQHIPKLDTGNSHGQQHNPGNSSGYSAQVETPVQVFNHTAGQGEPQLYQVPPGYVFSHQLGRFLPVPHTSLSFSAPPQYSSATSSHVTDNKFISSPMLNSSSGTSEDGKQIAHSLSSFHTDSIHLQQHQLCHLKDSHEVTSSLQSFFPLVVTSSQTVDAAISSNLPVVLPSISEDSLTGDGAPTTILNQHDGTEDPHASVLHASDHNVLTNNERSSDFSGGGEFSGGDLSRGDILPFSGDDIPLASDFPLAGVQMKIGYDSARSLPTPMVSSCKLSTHEVNRFCFALLGFYMVNIGEDETSNRESQKSDLQGEY</sequence>
<proteinExistence type="predicted"/>
<comment type="caution">
    <text evidence="2">The sequence shown here is derived from an EMBL/GenBank/DDBJ whole genome shotgun (WGS) entry which is preliminary data.</text>
</comment>
<gene>
    <name evidence="2" type="ORF">V6N12_047913</name>
</gene>
<protein>
    <submittedName>
        <fullName evidence="2">Uncharacterized protein</fullName>
    </submittedName>
</protein>
<feature type="compositionally biased region" description="Low complexity" evidence="1">
    <location>
        <begin position="22"/>
        <end position="37"/>
    </location>
</feature>
<evidence type="ECO:0000313" key="2">
    <source>
        <dbReference type="EMBL" id="KAK8523393.1"/>
    </source>
</evidence>
<reference evidence="2 3" key="1">
    <citation type="journal article" date="2024" name="G3 (Bethesda)">
        <title>Genome assembly of Hibiscus sabdariffa L. provides insights into metabolisms of medicinal natural products.</title>
        <authorList>
            <person name="Kim T."/>
        </authorList>
    </citation>
    <scope>NUCLEOTIDE SEQUENCE [LARGE SCALE GENOMIC DNA]</scope>
    <source>
        <strain evidence="2">TK-2024</strain>
        <tissue evidence="2">Old leaves</tissue>
    </source>
</reference>
<dbReference type="EMBL" id="JBBPBM010000043">
    <property type="protein sequence ID" value="KAK8523393.1"/>
    <property type="molecule type" value="Genomic_DNA"/>
</dbReference>
<feature type="compositionally biased region" description="Polar residues" evidence="1">
    <location>
        <begin position="44"/>
        <end position="61"/>
    </location>
</feature>
<feature type="region of interest" description="Disordered" evidence="1">
    <location>
        <begin position="1"/>
        <end position="61"/>
    </location>
</feature>
<keyword evidence="3" id="KW-1185">Reference proteome</keyword>